<evidence type="ECO:0000313" key="3">
    <source>
        <dbReference type="Proteomes" id="UP000255082"/>
    </source>
</evidence>
<dbReference type="EC" id="3.1.3.16" evidence="2"/>
<keyword evidence="2" id="KW-0378">Hydrolase</keyword>
<proteinExistence type="predicted"/>
<evidence type="ECO:0000313" key="2">
    <source>
        <dbReference type="EMBL" id="SUA40990.1"/>
    </source>
</evidence>
<protein>
    <submittedName>
        <fullName evidence="2">PP2C-family Ser/Thr phosphatase</fullName>
        <ecNumber evidence="2">3.1.3.16</ecNumber>
    </submittedName>
</protein>
<sequence>MAVVVGLVVGYKMIRSNYYVGADNGNVVIMRGLPGSVLGYSIQDVDQLVCVDSHNKVTLMRPGAGFPSGCKQLAVADLQQTGRDKVNNGLLPPGGFDSTRGQLEKLAATDLLPVCAKPAPPVAPPPPAEGSTAVPGSPAPATPGPSPAPTTPGAPAPNPTNAPAHSEQPAPTTAAPAPQTPGENCRKAD</sequence>
<reference evidence="2 3" key="1">
    <citation type="submission" date="2018-06" db="EMBL/GenBank/DDBJ databases">
        <authorList>
            <consortium name="Pathogen Informatics"/>
            <person name="Doyle S."/>
        </authorList>
    </citation>
    <scope>NUCLEOTIDE SEQUENCE [LARGE SCALE GENOMIC DNA]</scope>
    <source>
        <strain evidence="2 3">NCTC13184</strain>
    </source>
</reference>
<dbReference type="GO" id="GO:0004722">
    <property type="term" value="F:protein serine/threonine phosphatase activity"/>
    <property type="evidence" value="ECO:0007669"/>
    <property type="project" value="UniProtKB-EC"/>
</dbReference>
<dbReference type="AlphaFoldDB" id="A0A378WI57"/>
<name>A0A378WI57_9NOCA</name>
<gene>
    <name evidence="2" type="primary">pstP_1</name>
    <name evidence="2" type="ORF">NCTC13184_00317</name>
</gene>
<feature type="compositionally biased region" description="Pro residues" evidence="1">
    <location>
        <begin position="137"/>
        <end position="160"/>
    </location>
</feature>
<feature type="region of interest" description="Disordered" evidence="1">
    <location>
        <begin position="117"/>
        <end position="189"/>
    </location>
</feature>
<organism evidence="2 3">
    <name type="scientific">Nocardia africana</name>
    <dbReference type="NCBI Taxonomy" id="134964"/>
    <lineage>
        <taxon>Bacteria</taxon>
        <taxon>Bacillati</taxon>
        <taxon>Actinomycetota</taxon>
        <taxon>Actinomycetes</taxon>
        <taxon>Mycobacteriales</taxon>
        <taxon>Nocardiaceae</taxon>
        <taxon>Nocardia</taxon>
    </lineage>
</organism>
<feature type="compositionally biased region" description="Low complexity" evidence="1">
    <location>
        <begin position="161"/>
        <end position="181"/>
    </location>
</feature>
<feature type="compositionally biased region" description="Pro residues" evidence="1">
    <location>
        <begin position="118"/>
        <end position="128"/>
    </location>
</feature>
<dbReference type="Proteomes" id="UP000255082">
    <property type="component" value="Unassembled WGS sequence"/>
</dbReference>
<accession>A0A378WI57</accession>
<evidence type="ECO:0000256" key="1">
    <source>
        <dbReference type="SAM" id="MobiDB-lite"/>
    </source>
</evidence>
<dbReference type="EMBL" id="UGRU01000001">
    <property type="protein sequence ID" value="SUA40990.1"/>
    <property type="molecule type" value="Genomic_DNA"/>
</dbReference>